<evidence type="ECO:0000313" key="1">
    <source>
        <dbReference type="EMBL" id="MED4401833.1"/>
    </source>
</evidence>
<proteinExistence type="predicted"/>
<dbReference type="EMBL" id="JARTFS010000006">
    <property type="protein sequence ID" value="MED4401833.1"/>
    <property type="molecule type" value="Genomic_DNA"/>
</dbReference>
<accession>A0ABU6NYS4</accession>
<protein>
    <submittedName>
        <fullName evidence="1">Uncharacterized protein</fullName>
    </submittedName>
</protein>
<sequence>MEVSNKYPQIKRKIKLIRLTGDDLTEVELLVRTINEIGADTLKVAAAEDLYGRMNKL</sequence>
<reference evidence="1 2" key="1">
    <citation type="submission" date="2023-03" db="EMBL/GenBank/DDBJ databases">
        <title>Bacillus Genome Sequencing.</title>
        <authorList>
            <person name="Dunlap C."/>
        </authorList>
    </citation>
    <scope>NUCLEOTIDE SEQUENCE [LARGE SCALE GENOMIC DNA]</scope>
    <source>
        <strain evidence="1 2">NRS-1717</strain>
    </source>
</reference>
<evidence type="ECO:0000313" key="2">
    <source>
        <dbReference type="Proteomes" id="UP001342826"/>
    </source>
</evidence>
<keyword evidence="2" id="KW-1185">Reference proteome</keyword>
<gene>
    <name evidence="1" type="ORF">P9271_10935</name>
</gene>
<dbReference type="Proteomes" id="UP001342826">
    <property type="component" value="Unassembled WGS sequence"/>
</dbReference>
<organism evidence="1 2">
    <name type="scientific">Metabacillus fastidiosus</name>
    <dbReference type="NCBI Taxonomy" id="1458"/>
    <lineage>
        <taxon>Bacteria</taxon>
        <taxon>Bacillati</taxon>
        <taxon>Bacillota</taxon>
        <taxon>Bacilli</taxon>
        <taxon>Bacillales</taxon>
        <taxon>Bacillaceae</taxon>
        <taxon>Metabacillus</taxon>
    </lineage>
</organism>
<dbReference type="RefSeq" id="WP_328015199.1">
    <property type="nucleotide sequence ID" value="NZ_JARTFS010000006.1"/>
</dbReference>
<name>A0ABU6NYS4_9BACI</name>
<comment type="caution">
    <text evidence="1">The sequence shown here is derived from an EMBL/GenBank/DDBJ whole genome shotgun (WGS) entry which is preliminary data.</text>
</comment>